<keyword evidence="3" id="KW-1003">Cell membrane</keyword>
<feature type="transmembrane region" description="Helical" evidence="7">
    <location>
        <begin position="503"/>
        <end position="525"/>
    </location>
</feature>
<dbReference type="InterPro" id="IPR001173">
    <property type="entry name" value="Glyco_trans_2-like"/>
</dbReference>
<evidence type="ECO:0000256" key="2">
    <source>
        <dbReference type="ARBA" id="ARBA00006782"/>
    </source>
</evidence>
<evidence type="ECO:0000313" key="9">
    <source>
        <dbReference type="EMBL" id="KAJ4307609.1"/>
    </source>
</evidence>
<name>A0A9W8W2K9_9HYPO</name>
<sequence>MGNSETIDSTVEEAFTTVPRGRHVSVLRQLLNVIGCLLIIPAFYLATVQSLYPLTMDMLINIILTECNRFANEGRRISFYSAQNGSLREEDGPGRGKADLEMQRPASKLSCIAAIVGYREDPELFMRALESYKAARGHAFMIVGIDGDDAEDQDMTDAFDKVYPDQSRTIHIAEPLGEVAQRVYAEHVAMRQQQGLEINEDECNSMAMRHCIKLAQAILDKQRFLIGGPDGIRHLCLSQRHMHKKGIMFTTFIFSLVIADKLGVEFIWSSDSDTLVFEDSLERTINALAGDPTAGGASSGLTVHNGDDTVITHLAAAVYWSELYLTRSTPACTATSDCQSGPSSAFRLSALSSILVPWYMQRVFGKRMIVNEDRHLTTNLLVRGWGVLFASDVLTATETPTTVTRWLRQQVRWARATHIESLLIPYVYAMSHPIAFYAAARREVGPLVVAVTVLSYFFTSQKLLYFSNSDLFLRVGITATYNVLRNPDRLGLASSLWVVPGMFFYNVPLPAVQIWSLLTLTADTWGTTMRAQGELSKKDSTRKRWFEAGFFVVWMGIVGGTVARWVATEFHLSPGQRLASMLSSMLLTSFGAWKATIASE</sequence>
<dbReference type="InterPro" id="IPR029044">
    <property type="entry name" value="Nucleotide-diphossugar_trans"/>
</dbReference>
<evidence type="ECO:0000313" key="10">
    <source>
        <dbReference type="Proteomes" id="UP001140502"/>
    </source>
</evidence>
<dbReference type="GO" id="GO:0085029">
    <property type="term" value="P:extracellular matrix assembly"/>
    <property type="evidence" value="ECO:0007669"/>
    <property type="project" value="TreeGrafter"/>
</dbReference>
<dbReference type="Pfam" id="PF13632">
    <property type="entry name" value="Glyco_trans_2_3"/>
    <property type="match status" value="1"/>
</dbReference>
<dbReference type="OrthoDB" id="9876900at2759"/>
<feature type="transmembrane region" description="Helical" evidence="7">
    <location>
        <begin position="30"/>
        <end position="52"/>
    </location>
</feature>
<reference evidence="9" key="1">
    <citation type="submission" date="2022-10" db="EMBL/GenBank/DDBJ databases">
        <title>Tapping the CABI collections for fungal endophytes: first genome assemblies for Collariella, Neodidymelliopsis, Ascochyta clinopodiicola, Didymella pomorum, Didymosphaeria variabile, Neocosmospora piperis and Neocucurbitaria cava.</title>
        <authorList>
            <person name="Hill R."/>
        </authorList>
    </citation>
    <scope>NUCLEOTIDE SEQUENCE</scope>
    <source>
        <strain evidence="9">IMI 366586</strain>
    </source>
</reference>
<comment type="caution">
    <text evidence="9">The sequence shown here is derived from an EMBL/GenBank/DDBJ whole genome shotgun (WGS) entry which is preliminary data.</text>
</comment>
<proteinExistence type="inferred from homology"/>
<organism evidence="9 10">
    <name type="scientific">Fusarium piperis</name>
    <dbReference type="NCBI Taxonomy" id="1435070"/>
    <lineage>
        <taxon>Eukaryota</taxon>
        <taxon>Fungi</taxon>
        <taxon>Dikarya</taxon>
        <taxon>Ascomycota</taxon>
        <taxon>Pezizomycotina</taxon>
        <taxon>Sordariomycetes</taxon>
        <taxon>Hypocreomycetidae</taxon>
        <taxon>Hypocreales</taxon>
        <taxon>Nectriaceae</taxon>
        <taxon>Fusarium</taxon>
        <taxon>Fusarium solani species complex</taxon>
    </lineage>
</organism>
<evidence type="ECO:0000256" key="3">
    <source>
        <dbReference type="ARBA" id="ARBA00022475"/>
    </source>
</evidence>
<evidence type="ECO:0000259" key="8">
    <source>
        <dbReference type="Pfam" id="PF13632"/>
    </source>
</evidence>
<keyword evidence="5" id="KW-0808">Transferase</keyword>
<dbReference type="PANTHER" id="PTHR22913">
    <property type="entry name" value="HYALURONAN SYNTHASE"/>
    <property type="match status" value="1"/>
</dbReference>
<dbReference type="Proteomes" id="UP001140502">
    <property type="component" value="Unassembled WGS sequence"/>
</dbReference>
<keyword evidence="10" id="KW-1185">Reference proteome</keyword>
<dbReference type="GO" id="GO:0050501">
    <property type="term" value="F:hyaluronan synthase activity"/>
    <property type="evidence" value="ECO:0007669"/>
    <property type="project" value="TreeGrafter"/>
</dbReference>
<keyword evidence="4" id="KW-0328">Glycosyltransferase</keyword>
<comment type="similarity">
    <text evidence="2">Belongs to the NodC/HAS family.</text>
</comment>
<feature type="transmembrane region" description="Helical" evidence="7">
    <location>
        <begin position="545"/>
        <end position="566"/>
    </location>
</feature>
<keyword evidence="7" id="KW-0812">Transmembrane</keyword>
<dbReference type="PANTHER" id="PTHR22913:SF12">
    <property type="entry name" value="MANNURONAN SYNTHASE"/>
    <property type="match status" value="1"/>
</dbReference>
<evidence type="ECO:0000256" key="4">
    <source>
        <dbReference type="ARBA" id="ARBA00022676"/>
    </source>
</evidence>
<keyword evidence="7" id="KW-1133">Transmembrane helix</keyword>
<keyword evidence="6 7" id="KW-0472">Membrane</keyword>
<evidence type="ECO:0000256" key="6">
    <source>
        <dbReference type="ARBA" id="ARBA00023136"/>
    </source>
</evidence>
<protein>
    <recommendedName>
        <fullName evidence="8">Glycosyltransferase 2-like domain-containing protein</fullName>
    </recommendedName>
</protein>
<comment type="subcellular location">
    <subcellularLocation>
        <location evidence="1">Cell membrane</location>
    </subcellularLocation>
</comment>
<accession>A0A9W8W2K9</accession>
<dbReference type="GO" id="GO:0005886">
    <property type="term" value="C:plasma membrane"/>
    <property type="evidence" value="ECO:0007669"/>
    <property type="project" value="UniProtKB-SubCell"/>
</dbReference>
<feature type="domain" description="Glycosyltransferase 2-like" evidence="8">
    <location>
        <begin position="271"/>
        <end position="463"/>
    </location>
</feature>
<dbReference type="EMBL" id="JAPEUR010000686">
    <property type="protein sequence ID" value="KAJ4307609.1"/>
    <property type="molecule type" value="Genomic_DNA"/>
</dbReference>
<dbReference type="AlphaFoldDB" id="A0A9W8W2K9"/>
<evidence type="ECO:0000256" key="1">
    <source>
        <dbReference type="ARBA" id="ARBA00004236"/>
    </source>
</evidence>
<dbReference type="GO" id="GO:0030213">
    <property type="term" value="P:hyaluronan biosynthetic process"/>
    <property type="evidence" value="ECO:0007669"/>
    <property type="project" value="TreeGrafter"/>
</dbReference>
<gene>
    <name evidence="9" type="ORF">N0V84_012608</name>
</gene>
<evidence type="ECO:0000256" key="7">
    <source>
        <dbReference type="SAM" id="Phobius"/>
    </source>
</evidence>
<evidence type="ECO:0000256" key="5">
    <source>
        <dbReference type="ARBA" id="ARBA00022679"/>
    </source>
</evidence>
<dbReference type="SUPFAM" id="SSF53448">
    <property type="entry name" value="Nucleotide-diphospho-sugar transferases"/>
    <property type="match status" value="1"/>
</dbReference>